<evidence type="ECO:0000313" key="1">
    <source>
        <dbReference type="EMBL" id="MBM7124946.1"/>
    </source>
</evidence>
<evidence type="ECO:0000313" key="2">
    <source>
        <dbReference type="Proteomes" id="UP001430149"/>
    </source>
</evidence>
<dbReference type="NCBIfam" id="NF047335">
    <property type="entry name" value="T3SS_XAC0095"/>
    <property type="match status" value="1"/>
</dbReference>
<reference evidence="1" key="1">
    <citation type="submission" date="2020-10" db="EMBL/GenBank/DDBJ databases">
        <title>Phylogeny of dyella-like bacteria.</title>
        <authorList>
            <person name="Fu J."/>
        </authorList>
    </citation>
    <scope>NUCLEOTIDE SEQUENCE</scope>
    <source>
        <strain evidence="1">DHOC52</strain>
    </source>
</reference>
<sequence>MKKPTQTPTDATTYLLSAEHYYELRMIRDHLLLMAQLAGTAGMNGDNDVIHFVRRSLIGQLFGELSFQIAGVVDAVAQSEACVERAQTH</sequence>
<protein>
    <submittedName>
        <fullName evidence="1">Uncharacterized protein</fullName>
    </submittedName>
</protein>
<accession>A0ABS2K126</accession>
<organism evidence="1 2">
    <name type="scientific">Dyella flava</name>
    <dbReference type="NCBI Taxonomy" id="1920170"/>
    <lineage>
        <taxon>Bacteria</taxon>
        <taxon>Pseudomonadati</taxon>
        <taxon>Pseudomonadota</taxon>
        <taxon>Gammaproteobacteria</taxon>
        <taxon>Lysobacterales</taxon>
        <taxon>Rhodanobacteraceae</taxon>
        <taxon>Dyella</taxon>
    </lineage>
</organism>
<dbReference type="InterPro" id="IPR058099">
    <property type="entry name" value="T3SS_XAC0095_dom"/>
</dbReference>
<gene>
    <name evidence="1" type="ORF">ISP19_06090</name>
</gene>
<comment type="caution">
    <text evidence="1">The sequence shown here is derived from an EMBL/GenBank/DDBJ whole genome shotgun (WGS) entry which is preliminary data.</text>
</comment>
<dbReference type="RefSeq" id="WP_204680473.1">
    <property type="nucleotide sequence ID" value="NZ_BSNR01000005.1"/>
</dbReference>
<name>A0ABS2K126_9GAMM</name>
<dbReference type="EMBL" id="JADIKE010000030">
    <property type="protein sequence ID" value="MBM7124946.1"/>
    <property type="molecule type" value="Genomic_DNA"/>
</dbReference>
<dbReference type="Proteomes" id="UP001430149">
    <property type="component" value="Unassembled WGS sequence"/>
</dbReference>
<proteinExistence type="predicted"/>
<keyword evidence="2" id="KW-1185">Reference proteome</keyword>